<name>A0AAE8N041_9PEZI</name>
<feature type="compositionally biased region" description="Basic and acidic residues" evidence="1">
    <location>
        <begin position="239"/>
        <end position="263"/>
    </location>
</feature>
<evidence type="ECO:0000256" key="1">
    <source>
        <dbReference type="SAM" id="MobiDB-lite"/>
    </source>
</evidence>
<organism evidence="2 3">
    <name type="scientific">Cephalotrichum gorgonifer</name>
    <dbReference type="NCBI Taxonomy" id="2041049"/>
    <lineage>
        <taxon>Eukaryota</taxon>
        <taxon>Fungi</taxon>
        <taxon>Dikarya</taxon>
        <taxon>Ascomycota</taxon>
        <taxon>Pezizomycotina</taxon>
        <taxon>Sordariomycetes</taxon>
        <taxon>Hypocreomycetidae</taxon>
        <taxon>Microascales</taxon>
        <taxon>Microascaceae</taxon>
        <taxon>Cephalotrichum</taxon>
    </lineage>
</organism>
<accession>A0AAE8N041</accession>
<sequence>MASQQPLPAKISKHEFDDLLAQYQPLVESVSAGKPAKDGQKTLVELDRYRYVEAPKCFRIDAPKRVMEHDDVKALVEWKLRHGKFRPSLMKLVLSNDSETVNGVIEDALKAYRDDTSDPSAAIAILSSLKGIGPATASLLLSVHDPDRVLFFSDEAFYWLCCGGKKDPIKYNKKEYAALGESAQQLMKRLGVRALDLEKVAYVAIRQAPAAGDSGQKSEETGRPEVRRARGGSSKKPSAAKEETPAKEEIPEKRKRSADEDTKVAAVPSRRSKRSRPELI</sequence>
<evidence type="ECO:0000313" key="3">
    <source>
        <dbReference type="Proteomes" id="UP001187682"/>
    </source>
</evidence>
<keyword evidence="3" id="KW-1185">Reference proteome</keyword>
<protein>
    <submittedName>
        <fullName evidence="2">Uncharacterized protein</fullName>
    </submittedName>
</protein>
<dbReference type="EMBL" id="ONZQ02000006">
    <property type="protein sequence ID" value="SPO02337.1"/>
    <property type="molecule type" value="Genomic_DNA"/>
</dbReference>
<feature type="region of interest" description="Disordered" evidence="1">
    <location>
        <begin position="209"/>
        <end position="280"/>
    </location>
</feature>
<dbReference type="AlphaFoldDB" id="A0AAE8N041"/>
<evidence type="ECO:0000313" key="2">
    <source>
        <dbReference type="EMBL" id="SPO02337.1"/>
    </source>
</evidence>
<dbReference type="Proteomes" id="UP001187682">
    <property type="component" value="Unassembled WGS sequence"/>
</dbReference>
<proteinExistence type="predicted"/>
<feature type="compositionally biased region" description="Basic and acidic residues" evidence="1">
    <location>
        <begin position="216"/>
        <end position="228"/>
    </location>
</feature>
<gene>
    <name evidence="2" type="ORF">DNG_05010</name>
</gene>
<reference evidence="2" key="1">
    <citation type="submission" date="2018-03" db="EMBL/GenBank/DDBJ databases">
        <authorList>
            <person name="Guldener U."/>
        </authorList>
    </citation>
    <scope>NUCLEOTIDE SEQUENCE</scope>
</reference>
<dbReference type="PANTHER" id="PTHR21521:SF0">
    <property type="entry name" value="AMUN, ISOFORM A"/>
    <property type="match status" value="1"/>
</dbReference>
<dbReference type="PANTHER" id="PTHR21521">
    <property type="entry name" value="AMUN, ISOFORM A"/>
    <property type="match status" value="1"/>
</dbReference>
<comment type="caution">
    <text evidence="2">The sequence shown here is derived from an EMBL/GenBank/DDBJ whole genome shotgun (WGS) entry which is preliminary data.</text>
</comment>